<sequence length="185" mass="21764">MTTDEFIFNCKSAIFLSVKKTFLAEPQDLSLVWLSKDLQNRKATFANTVEKEDDRYWEVTYNGDKDEYYVDTYIKFSNTCVSGEQVDFLMKIYRRKEVDWIKFKTRPITEEEREERPWVDEQYGFDCPVPDLGQKVLVTDGQWVGVDEWDDFAGIVGLLDFNGYASDYNDLWWAPIPDLPKTEGK</sequence>
<dbReference type="Proteomes" id="UP000051048">
    <property type="component" value="Unassembled WGS sequence"/>
</dbReference>
<reference evidence="1 2" key="1">
    <citation type="journal article" date="2015" name="Genome Announc.">
        <title>Expanding the biotechnology potential of lactobacilli through comparative genomics of 213 strains and associated genera.</title>
        <authorList>
            <person name="Sun Z."/>
            <person name="Harris H.M."/>
            <person name="McCann A."/>
            <person name="Guo C."/>
            <person name="Argimon S."/>
            <person name="Zhang W."/>
            <person name="Yang X."/>
            <person name="Jeffery I.B."/>
            <person name="Cooney J.C."/>
            <person name="Kagawa T.F."/>
            <person name="Liu W."/>
            <person name="Song Y."/>
            <person name="Salvetti E."/>
            <person name="Wrobel A."/>
            <person name="Rasinkangas P."/>
            <person name="Parkhill J."/>
            <person name="Rea M.C."/>
            <person name="O'Sullivan O."/>
            <person name="Ritari J."/>
            <person name="Douillard F.P."/>
            <person name="Paul Ross R."/>
            <person name="Yang R."/>
            <person name="Briner A.E."/>
            <person name="Felis G.E."/>
            <person name="de Vos W.M."/>
            <person name="Barrangou R."/>
            <person name="Klaenhammer T.R."/>
            <person name="Caufield P.W."/>
            <person name="Cui Y."/>
            <person name="Zhang H."/>
            <person name="O'Toole P.W."/>
        </authorList>
    </citation>
    <scope>NUCLEOTIDE SEQUENCE [LARGE SCALE GENOMIC DNA]</scope>
    <source>
        <strain evidence="1 2">DSM 15833</strain>
    </source>
</reference>
<organism evidence="1 2">
    <name type="scientific">Ligilactobacillus equi DSM 15833 = JCM 10991</name>
    <dbReference type="NCBI Taxonomy" id="1423740"/>
    <lineage>
        <taxon>Bacteria</taxon>
        <taxon>Bacillati</taxon>
        <taxon>Bacillota</taxon>
        <taxon>Bacilli</taxon>
        <taxon>Lactobacillales</taxon>
        <taxon>Lactobacillaceae</taxon>
        <taxon>Ligilactobacillus</taxon>
    </lineage>
</organism>
<dbReference type="EMBL" id="AZFH01000198">
    <property type="protein sequence ID" value="KRL76632.1"/>
    <property type="molecule type" value="Genomic_DNA"/>
</dbReference>
<evidence type="ECO:0000313" key="1">
    <source>
        <dbReference type="EMBL" id="KRL76632.1"/>
    </source>
</evidence>
<dbReference type="Pfam" id="PF19791">
    <property type="entry name" value="DUF6275"/>
    <property type="match status" value="1"/>
</dbReference>
<comment type="caution">
    <text evidence="1">The sequence shown here is derived from an EMBL/GenBank/DDBJ whole genome shotgun (WGS) entry which is preliminary data.</text>
</comment>
<protein>
    <submittedName>
        <fullName evidence="1">Uncharacterized protein</fullName>
    </submittedName>
</protein>
<dbReference type="PATRIC" id="fig|1423740.3.peg.2024"/>
<evidence type="ECO:0000313" key="2">
    <source>
        <dbReference type="Proteomes" id="UP000051048"/>
    </source>
</evidence>
<dbReference type="STRING" id="1423740.FC36_GL001873"/>
<dbReference type="RefSeq" id="WP_025020747.1">
    <property type="nucleotide sequence ID" value="NZ_AZFH01000198.1"/>
</dbReference>
<dbReference type="InterPro" id="IPR046242">
    <property type="entry name" value="DUF6275"/>
</dbReference>
<accession>A0A0R1TDM3</accession>
<gene>
    <name evidence="1" type="ORF">FC36_GL001873</name>
</gene>
<proteinExistence type="predicted"/>
<name>A0A0R1TDM3_9LACO</name>
<dbReference type="AlphaFoldDB" id="A0A0R1TDM3"/>